<feature type="region of interest" description="Disordered" evidence="2">
    <location>
        <begin position="1"/>
        <end position="67"/>
    </location>
</feature>
<dbReference type="AlphaFoldDB" id="A0A4U0X4D4"/>
<proteinExistence type="predicted"/>
<evidence type="ECO:0000313" key="4">
    <source>
        <dbReference type="Proteomes" id="UP000309340"/>
    </source>
</evidence>
<evidence type="ECO:0000256" key="2">
    <source>
        <dbReference type="SAM" id="MobiDB-lite"/>
    </source>
</evidence>
<evidence type="ECO:0000256" key="1">
    <source>
        <dbReference type="SAM" id="Coils"/>
    </source>
</evidence>
<dbReference type="Proteomes" id="UP000309340">
    <property type="component" value="Unassembled WGS sequence"/>
</dbReference>
<feature type="coiled-coil region" evidence="1">
    <location>
        <begin position="96"/>
        <end position="208"/>
    </location>
</feature>
<keyword evidence="4" id="KW-1185">Reference proteome</keyword>
<evidence type="ECO:0000313" key="3">
    <source>
        <dbReference type="EMBL" id="TKA71262.1"/>
    </source>
</evidence>
<keyword evidence="1" id="KW-0175">Coiled coil</keyword>
<sequence>MASTSKSPGRLQKRPRHRSLRPRTEQPQLDANDGGMPPEYPQGEDDGIDSAAAAGRKGGAGSPAAGGIDYYRQLAKDLKKKLRQHKNWFESAREARNNAFREMKPLQDENHRLEEKVKELEADKIALLAEKNKALQQVAPLEEEVKALRKQGAAKPQQQMRRLEEKVKDLEAANVTMRKTNAQLSQQNTKMKTNMQLEMREYAELRSEGLAWAGHLRLALETSRLFGEGEFADGDLS</sequence>
<dbReference type="EMBL" id="NAJQ01000359">
    <property type="protein sequence ID" value="TKA71262.1"/>
    <property type="molecule type" value="Genomic_DNA"/>
</dbReference>
<reference evidence="3 4" key="1">
    <citation type="submission" date="2017-03" db="EMBL/GenBank/DDBJ databases">
        <title>Genomes of endolithic fungi from Antarctica.</title>
        <authorList>
            <person name="Coleine C."/>
            <person name="Masonjones S."/>
            <person name="Stajich J.E."/>
        </authorList>
    </citation>
    <scope>NUCLEOTIDE SEQUENCE [LARGE SCALE GENOMIC DNA]</scope>
    <source>
        <strain evidence="3 4">CCFEE 5184</strain>
    </source>
</reference>
<accession>A0A4U0X4D4</accession>
<name>A0A4U0X4D4_9PEZI</name>
<gene>
    <name evidence="3" type="ORF">B0A55_07333</name>
</gene>
<organism evidence="3 4">
    <name type="scientific">Friedmanniomyces simplex</name>
    <dbReference type="NCBI Taxonomy" id="329884"/>
    <lineage>
        <taxon>Eukaryota</taxon>
        <taxon>Fungi</taxon>
        <taxon>Dikarya</taxon>
        <taxon>Ascomycota</taxon>
        <taxon>Pezizomycotina</taxon>
        <taxon>Dothideomycetes</taxon>
        <taxon>Dothideomycetidae</taxon>
        <taxon>Mycosphaerellales</taxon>
        <taxon>Teratosphaeriaceae</taxon>
        <taxon>Friedmanniomyces</taxon>
    </lineage>
</organism>
<feature type="compositionally biased region" description="Basic residues" evidence="2">
    <location>
        <begin position="11"/>
        <end position="21"/>
    </location>
</feature>
<comment type="caution">
    <text evidence="3">The sequence shown here is derived from an EMBL/GenBank/DDBJ whole genome shotgun (WGS) entry which is preliminary data.</text>
</comment>
<protein>
    <submittedName>
        <fullName evidence="3">Uncharacterized protein</fullName>
    </submittedName>
</protein>